<protein>
    <submittedName>
        <fullName evidence="3">Uncharacterized protein</fullName>
    </submittedName>
</protein>
<gene>
    <name evidence="3" type="ORF">BDV29DRAFT_181609</name>
</gene>
<feature type="compositionally biased region" description="Polar residues" evidence="2">
    <location>
        <begin position="169"/>
        <end position="179"/>
    </location>
</feature>
<dbReference type="EMBL" id="ML732316">
    <property type="protein sequence ID" value="KAB8070051.1"/>
    <property type="molecule type" value="Genomic_DNA"/>
</dbReference>
<proteinExistence type="predicted"/>
<name>A0A5N5WND7_9EURO</name>
<reference evidence="3 4" key="1">
    <citation type="submission" date="2019-04" db="EMBL/GenBank/DDBJ databases">
        <title>Friends and foes A comparative genomics study of 23 Aspergillus species from section Flavi.</title>
        <authorList>
            <consortium name="DOE Joint Genome Institute"/>
            <person name="Kjaerbolling I."/>
            <person name="Vesth T."/>
            <person name="Frisvad J.C."/>
            <person name="Nybo J.L."/>
            <person name="Theobald S."/>
            <person name="Kildgaard S."/>
            <person name="Isbrandt T."/>
            <person name="Kuo A."/>
            <person name="Sato A."/>
            <person name="Lyhne E.K."/>
            <person name="Kogle M.E."/>
            <person name="Wiebenga A."/>
            <person name="Kun R.S."/>
            <person name="Lubbers R.J."/>
            <person name="Makela M.R."/>
            <person name="Barry K."/>
            <person name="Chovatia M."/>
            <person name="Clum A."/>
            <person name="Daum C."/>
            <person name="Haridas S."/>
            <person name="He G."/>
            <person name="LaButti K."/>
            <person name="Lipzen A."/>
            <person name="Mondo S."/>
            <person name="Riley R."/>
            <person name="Salamov A."/>
            <person name="Simmons B.A."/>
            <person name="Magnuson J.K."/>
            <person name="Henrissat B."/>
            <person name="Mortensen U.H."/>
            <person name="Larsen T.O."/>
            <person name="Devries R.P."/>
            <person name="Grigoriev I.V."/>
            <person name="Machida M."/>
            <person name="Baker S.E."/>
            <person name="Andersen M.R."/>
        </authorList>
    </citation>
    <scope>NUCLEOTIDE SEQUENCE [LARGE SCALE GENOMIC DNA]</scope>
    <source>
        <strain evidence="3 4">CBS 151.66</strain>
    </source>
</reference>
<keyword evidence="4" id="KW-1185">Reference proteome</keyword>
<feature type="coiled-coil region" evidence="1">
    <location>
        <begin position="224"/>
        <end position="251"/>
    </location>
</feature>
<feature type="compositionally biased region" description="Polar residues" evidence="2">
    <location>
        <begin position="18"/>
        <end position="38"/>
    </location>
</feature>
<dbReference type="Proteomes" id="UP000326565">
    <property type="component" value="Unassembled WGS sequence"/>
</dbReference>
<feature type="region of interest" description="Disordered" evidence="2">
    <location>
        <begin position="1"/>
        <end position="85"/>
    </location>
</feature>
<evidence type="ECO:0000256" key="1">
    <source>
        <dbReference type="SAM" id="Coils"/>
    </source>
</evidence>
<feature type="compositionally biased region" description="Polar residues" evidence="2">
    <location>
        <begin position="1"/>
        <end position="11"/>
    </location>
</feature>
<evidence type="ECO:0000313" key="3">
    <source>
        <dbReference type="EMBL" id="KAB8070051.1"/>
    </source>
</evidence>
<dbReference type="AlphaFoldDB" id="A0A5N5WND7"/>
<feature type="region of interest" description="Disordered" evidence="2">
    <location>
        <begin position="106"/>
        <end position="215"/>
    </location>
</feature>
<organism evidence="3 4">
    <name type="scientific">Aspergillus leporis</name>
    <dbReference type="NCBI Taxonomy" id="41062"/>
    <lineage>
        <taxon>Eukaryota</taxon>
        <taxon>Fungi</taxon>
        <taxon>Dikarya</taxon>
        <taxon>Ascomycota</taxon>
        <taxon>Pezizomycotina</taxon>
        <taxon>Eurotiomycetes</taxon>
        <taxon>Eurotiomycetidae</taxon>
        <taxon>Eurotiales</taxon>
        <taxon>Aspergillaceae</taxon>
        <taxon>Aspergillus</taxon>
        <taxon>Aspergillus subgen. Circumdati</taxon>
    </lineage>
</organism>
<dbReference type="OrthoDB" id="4160836at2759"/>
<evidence type="ECO:0000256" key="2">
    <source>
        <dbReference type="SAM" id="MobiDB-lite"/>
    </source>
</evidence>
<keyword evidence="1" id="KW-0175">Coiled coil</keyword>
<sequence length="607" mass="66781">MASLARSQPDTLQHAKSRSPTRSSYTFTNQEELQTQAESRAFGLRDRKALRPSLTSDTSRRSDKNSPSRRSSGLQAFAVPPRRVSRRILPSDLSFLSPMVLRNNRPGKTLADSPEDQLASELSNATGETDPHEGLNPSALHEGFEEPDLPPTPTQLGLERPPARPKGLLSSSPTAQSRNWGKRRTTDHLEQSPSKLRSVHYGDGEEDSSDSAINTDQALFSEPVLKKRKLKKELSAELKQIKDDIAELENCSNNLSLYGENTAWDLSRLTSILAEDPSHSYATPGKPRSHDVSMSSLISTLLPFSTTSPRIAPEEPLAVNPFALDALSKTEPFLTIFAPLNLRTHSSTHCGSESRLHLEKHTLELSTQSPFPSNILSLSINYETNPETQSILSVSVSTRTLNADSSVPVYLRQWIGSRLANPLLNLDVSGLCWGINRYWEAVISRAQLWSRLEDQSRGLIVSHRGSTDTAKPGDNQKPNIHTLPVLDLRRILPHLERTTMLFESKSEPPLTVYLSCELILDEWAGEPQLVPGISVSAPSKINGSAGRKIEQDAKRLFHAILNENQSSRIGAAGEVNTDTIVQATESVLTALFGVDARKSVSGGKARR</sequence>
<evidence type="ECO:0000313" key="4">
    <source>
        <dbReference type="Proteomes" id="UP000326565"/>
    </source>
</evidence>
<accession>A0A5N5WND7</accession>